<dbReference type="SMART" id="SM00388">
    <property type="entry name" value="HisKA"/>
    <property type="match status" value="1"/>
</dbReference>
<dbReference type="InterPro" id="IPR001789">
    <property type="entry name" value="Sig_transdc_resp-reg_receiver"/>
</dbReference>
<dbReference type="PRINTS" id="PR00344">
    <property type="entry name" value="BCTRLSENSOR"/>
</dbReference>
<dbReference type="GO" id="GO:0009927">
    <property type="term" value="F:histidine phosphotransfer kinase activity"/>
    <property type="evidence" value="ECO:0007669"/>
    <property type="project" value="TreeGrafter"/>
</dbReference>
<dbReference type="GO" id="GO:0045121">
    <property type="term" value="C:membrane raft"/>
    <property type="evidence" value="ECO:0007669"/>
    <property type="project" value="UniProtKB-SubCell"/>
</dbReference>
<dbReference type="AlphaFoldDB" id="A0AA40T1V1"/>
<dbReference type="SUPFAM" id="SSF52172">
    <property type="entry name" value="CheY-like"/>
    <property type="match status" value="1"/>
</dbReference>
<dbReference type="NCBIfam" id="NF038297">
    <property type="entry name" value="hybrid_HK_HrmK"/>
    <property type="match status" value="1"/>
</dbReference>
<name>A0AA40T1V1_9NOST</name>
<dbReference type="GO" id="GO:0005524">
    <property type="term" value="F:ATP binding"/>
    <property type="evidence" value="ECO:0007669"/>
    <property type="project" value="UniProtKB-KW"/>
</dbReference>
<dbReference type="InterPro" id="IPR036890">
    <property type="entry name" value="HATPase_C_sf"/>
</dbReference>
<organism evidence="17 18">
    <name type="scientific">Komarekiella delphini-convector SJRDD-AB1</name>
    <dbReference type="NCBI Taxonomy" id="2593771"/>
    <lineage>
        <taxon>Bacteria</taxon>
        <taxon>Bacillati</taxon>
        <taxon>Cyanobacteriota</taxon>
        <taxon>Cyanophyceae</taxon>
        <taxon>Nostocales</taxon>
        <taxon>Nostocaceae</taxon>
        <taxon>Komarekiella</taxon>
        <taxon>Komarekiella delphini-convector</taxon>
    </lineage>
</organism>
<keyword evidence="5" id="KW-1003">Cell membrane</keyword>
<evidence type="ECO:0000256" key="14">
    <source>
        <dbReference type="SAM" id="MobiDB-lite"/>
    </source>
</evidence>
<evidence type="ECO:0000256" key="13">
    <source>
        <dbReference type="PROSITE-ProRule" id="PRU00169"/>
    </source>
</evidence>
<dbReference type="InterPro" id="IPR005467">
    <property type="entry name" value="His_kinase_dom"/>
</dbReference>
<evidence type="ECO:0000256" key="5">
    <source>
        <dbReference type="ARBA" id="ARBA00022475"/>
    </source>
</evidence>
<dbReference type="GO" id="GO:0005886">
    <property type="term" value="C:plasma membrane"/>
    <property type="evidence" value="ECO:0007669"/>
    <property type="project" value="UniProtKB-SubCell"/>
</dbReference>
<feature type="compositionally biased region" description="Basic and acidic residues" evidence="14">
    <location>
        <begin position="624"/>
        <end position="647"/>
    </location>
</feature>
<keyword evidence="11" id="KW-0902">Two-component regulatory system</keyword>
<protein>
    <recommendedName>
        <fullName evidence="4">histidine kinase</fullName>
        <ecNumber evidence="4">2.7.13.3</ecNumber>
    </recommendedName>
</protein>
<dbReference type="SMART" id="SM00448">
    <property type="entry name" value="REC"/>
    <property type="match status" value="1"/>
</dbReference>
<keyword evidence="9" id="KW-0418">Kinase</keyword>
<keyword evidence="18" id="KW-1185">Reference proteome</keyword>
<keyword evidence="6 13" id="KW-0597">Phosphoprotein</keyword>
<evidence type="ECO:0000256" key="2">
    <source>
        <dbReference type="ARBA" id="ARBA00004236"/>
    </source>
</evidence>
<dbReference type="SUPFAM" id="SSF55874">
    <property type="entry name" value="ATPase domain of HSP90 chaperone/DNA topoisomerase II/histidine kinase"/>
    <property type="match status" value="1"/>
</dbReference>
<comment type="catalytic activity">
    <reaction evidence="1">
        <text>ATP + protein L-histidine = ADP + protein N-phospho-L-histidine.</text>
        <dbReference type="EC" id="2.7.13.3"/>
    </reaction>
</comment>
<dbReference type="Proteomes" id="UP001165986">
    <property type="component" value="Unassembled WGS sequence"/>
</dbReference>
<dbReference type="Gene3D" id="3.30.565.10">
    <property type="entry name" value="Histidine kinase-like ATPase, C-terminal domain"/>
    <property type="match status" value="1"/>
</dbReference>
<dbReference type="EC" id="2.7.13.3" evidence="4"/>
<feature type="domain" description="Response regulatory" evidence="16">
    <location>
        <begin position="496"/>
        <end position="612"/>
    </location>
</feature>
<dbReference type="InterPro" id="IPR004358">
    <property type="entry name" value="Sig_transdc_His_kin-like_C"/>
</dbReference>
<proteinExistence type="predicted"/>
<dbReference type="CDD" id="cd17546">
    <property type="entry name" value="REC_hyHK_CKI1_RcsC-like"/>
    <property type="match status" value="1"/>
</dbReference>
<evidence type="ECO:0000256" key="11">
    <source>
        <dbReference type="ARBA" id="ARBA00023012"/>
    </source>
</evidence>
<gene>
    <name evidence="17" type="ORF">FNW02_25840</name>
</gene>
<dbReference type="Pfam" id="PF00072">
    <property type="entry name" value="Response_reg"/>
    <property type="match status" value="1"/>
</dbReference>
<dbReference type="Gene3D" id="1.10.287.130">
    <property type="match status" value="1"/>
</dbReference>
<evidence type="ECO:0000256" key="7">
    <source>
        <dbReference type="ARBA" id="ARBA00022679"/>
    </source>
</evidence>
<evidence type="ECO:0000259" key="16">
    <source>
        <dbReference type="PROSITE" id="PS50110"/>
    </source>
</evidence>
<evidence type="ECO:0000256" key="8">
    <source>
        <dbReference type="ARBA" id="ARBA00022741"/>
    </source>
</evidence>
<dbReference type="FunFam" id="1.10.287.130:FF:000001">
    <property type="entry name" value="Two-component sensor histidine kinase"/>
    <property type="match status" value="1"/>
</dbReference>
<comment type="caution">
    <text evidence="17">The sequence shown here is derived from an EMBL/GenBank/DDBJ whole genome shotgun (WGS) entry which is preliminary data.</text>
</comment>
<feature type="domain" description="Histidine kinase" evidence="15">
    <location>
        <begin position="240"/>
        <end position="458"/>
    </location>
</feature>
<evidence type="ECO:0000313" key="18">
    <source>
        <dbReference type="Proteomes" id="UP001165986"/>
    </source>
</evidence>
<evidence type="ECO:0000256" key="1">
    <source>
        <dbReference type="ARBA" id="ARBA00000085"/>
    </source>
</evidence>
<sequence length="647" mass="70676">MQQYSSLPEQNSQIDATPTLLKTIQQLRAELWLESSLNQLQSRLNDCLLSACITVPHARAAETEIFQIVVNELNSAVDNNRVALTHCAVGIALFQPQETVGTICYISGSPSPASQSPLLEVTPKKRKKLRLKLQEVIELKDLQQLENKQPPSAWRLVDTFGEVMGWLIIATAPLVESGDSLIASQAQLTSQLMARSAKQCATALAQLRQILSWQQGYQQLGSSNQELERTNQLKNQFLANTSHEIRTPLSSIIGFTHLLLAQGYDPTRERHQEYLTIIQSSGRHLLALINDILDLSKIEANQLEVQWETVDVPVLCSNVLALVKEKAANKGLQLRLDLDPDVTTLVADSLRLKQMLLNLLFNALKFTSSGSVGLQVAPKGGFVHFTVWDTGIGISPADQAHLFQPYFQILNAVADGIEGTGLGLTVTRKLAEIHGGCVEVESEVDRGSRFTLILPLKAVGLNEGVGGVGEAGGVRGVEEATSFSSLMPINCSSRSEILLVEDDLPNAELMQIYLSKLGYKVTWVKTAVEMWEALTQLDPAVILMDVYLPDGNGLKLVQQLRENPQYCNIPIIAQTAMAMKGDRETCLAAGVNEYTSKPVDLPLLANLIAKYSNLPTDEGAGGAGERRGRGAGERRGRGAEGQGENRY</sequence>
<dbReference type="SMART" id="SM00387">
    <property type="entry name" value="HATPase_c"/>
    <property type="match status" value="1"/>
</dbReference>
<feature type="region of interest" description="Disordered" evidence="14">
    <location>
        <begin position="616"/>
        <end position="647"/>
    </location>
</feature>
<evidence type="ECO:0000256" key="9">
    <source>
        <dbReference type="ARBA" id="ARBA00022777"/>
    </source>
</evidence>
<dbReference type="InterPro" id="IPR011006">
    <property type="entry name" value="CheY-like_superfamily"/>
</dbReference>
<keyword evidence="10" id="KW-0067">ATP-binding</keyword>
<dbReference type="SUPFAM" id="SSF47384">
    <property type="entry name" value="Homodimeric domain of signal transducing histidine kinase"/>
    <property type="match status" value="1"/>
</dbReference>
<dbReference type="PROSITE" id="PS50109">
    <property type="entry name" value="HIS_KIN"/>
    <property type="match status" value="1"/>
</dbReference>
<dbReference type="PANTHER" id="PTHR43047:SF63">
    <property type="entry name" value="HISTIDINE KINASE"/>
    <property type="match status" value="1"/>
</dbReference>
<dbReference type="PROSITE" id="PS50110">
    <property type="entry name" value="RESPONSE_REGULATORY"/>
    <property type="match status" value="1"/>
</dbReference>
<dbReference type="RefSeq" id="WP_191760347.1">
    <property type="nucleotide sequence ID" value="NZ_VJXY01000036.1"/>
</dbReference>
<evidence type="ECO:0000259" key="15">
    <source>
        <dbReference type="PROSITE" id="PS50109"/>
    </source>
</evidence>
<dbReference type="InterPro" id="IPR003661">
    <property type="entry name" value="HisK_dim/P_dom"/>
</dbReference>
<dbReference type="CDD" id="cd00082">
    <property type="entry name" value="HisKA"/>
    <property type="match status" value="1"/>
</dbReference>
<dbReference type="Pfam" id="PF00512">
    <property type="entry name" value="HisKA"/>
    <property type="match status" value="1"/>
</dbReference>
<feature type="modified residue" description="4-aspartylphosphate" evidence="13">
    <location>
        <position position="545"/>
    </location>
</feature>
<dbReference type="GO" id="GO:0000155">
    <property type="term" value="F:phosphorelay sensor kinase activity"/>
    <property type="evidence" value="ECO:0007669"/>
    <property type="project" value="InterPro"/>
</dbReference>
<evidence type="ECO:0000256" key="3">
    <source>
        <dbReference type="ARBA" id="ARBA00004314"/>
    </source>
</evidence>
<dbReference type="InterPro" id="IPR003594">
    <property type="entry name" value="HATPase_dom"/>
</dbReference>
<dbReference type="InterPro" id="IPR036097">
    <property type="entry name" value="HisK_dim/P_sf"/>
</dbReference>
<evidence type="ECO:0000256" key="4">
    <source>
        <dbReference type="ARBA" id="ARBA00012438"/>
    </source>
</evidence>
<keyword evidence="7" id="KW-0808">Transferase</keyword>
<evidence type="ECO:0000256" key="10">
    <source>
        <dbReference type="ARBA" id="ARBA00022840"/>
    </source>
</evidence>
<comment type="subcellular location">
    <subcellularLocation>
        <location evidence="2">Cell membrane</location>
    </subcellularLocation>
    <subcellularLocation>
        <location evidence="3">Membrane raft</location>
        <topology evidence="3">Multi-pass membrane protein</topology>
    </subcellularLocation>
</comment>
<accession>A0AA40T1V1</accession>
<dbReference type="CDD" id="cd16922">
    <property type="entry name" value="HATPase_EvgS-ArcB-TorS-like"/>
    <property type="match status" value="1"/>
</dbReference>
<evidence type="ECO:0000313" key="17">
    <source>
        <dbReference type="EMBL" id="MBD6619153.1"/>
    </source>
</evidence>
<reference evidence="17" key="1">
    <citation type="submission" date="2019-07" db="EMBL/GenBank/DDBJ databases">
        <title>Toxilogical consequences of a new and cryptic species of cyanobacteria (Komarekiella delphini-convector) recovered from the epidermis of a bottlenose dolphin and 1500 ft. in the air.</title>
        <authorList>
            <person name="Brown A.O."/>
            <person name="Dvorak P."/>
            <person name="Villanueva C.D."/>
            <person name="Foss A.J."/>
            <person name="Garvey A.D."/>
            <person name="Gibson Q.A."/>
            <person name="Johansen J.R."/>
            <person name="Casamatta D.A."/>
        </authorList>
    </citation>
    <scope>NUCLEOTIDE SEQUENCE</scope>
    <source>
        <strain evidence="17">SJRDD-AB1</strain>
    </source>
</reference>
<keyword evidence="12" id="KW-0472">Membrane</keyword>
<dbReference type="PANTHER" id="PTHR43047">
    <property type="entry name" value="TWO-COMPONENT HISTIDINE PROTEIN KINASE"/>
    <property type="match status" value="1"/>
</dbReference>
<dbReference type="FunFam" id="3.30.565.10:FF:000023">
    <property type="entry name" value="PAS domain-containing sensor histidine kinase"/>
    <property type="match status" value="1"/>
</dbReference>
<keyword evidence="8" id="KW-0547">Nucleotide-binding</keyword>
<dbReference type="Pfam" id="PF02518">
    <property type="entry name" value="HATPase_c"/>
    <property type="match status" value="1"/>
</dbReference>
<dbReference type="Gene3D" id="3.40.50.2300">
    <property type="match status" value="1"/>
</dbReference>
<evidence type="ECO:0000256" key="6">
    <source>
        <dbReference type="ARBA" id="ARBA00022553"/>
    </source>
</evidence>
<evidence type="ECO:0000256" key="12">
    <source>
        <dbReference type="ARBA" id="ARBA00023136"/>
    </source>
</evidence>
<dbReference type="EMBL" id="VJXY01000036">
    <property type="protein sequence ID" value="MBD6619153.1"/>
    <property type="molecule type" value="Genomic_DNA"/>
</dbReference>